<feature type="disulfide bond" evidence="5">
    <location>
        <begin position="41"/>
        <end position="105"/>
    </location>
</feature>
<reference evidence="7" key="1">
    <citation type="submission" date="2022-11" db="EMBL/GenBank/DDBJ databases">
        <title>Centuries of genome instability and evolution in soft-shell clam transmissible cancer (bioRxiv).</title>
        <authorList>
            <person name="Hart S.F.M."/>
            <person name="Yonemitsu M.A."/>
            <person name="Giersch R.M."/>
            <person name="Beal B.F."/>
            <person name="Arriagada G."/>
            <person name="Davis B.W."/>
            <person name="Ostrander E.A."/>
            <person name="Goff S.P."/>
            <person name="Metzger M.J."/>
        </authorList>
    </citation>
    <scope>NUCLEOTIDE SEQUENCE</scope>
    <source>
        <strain evidence="7">MELC-2E11</strain>
        <tissue evidence="7">Siphon/mantle</tissue>
    </source>
</reference>
<dbReference type="PRINTS" id="PR00258">
    <property type="entry name" value="SPERACTRCPTR"/>
</dbReference>
<feature type="disulfide bond" evidence="5">
    <location>
        <begin position="398"/>
        <end position="408"/>
    </location>
</feature>
<evidence type="ECO:0000313" key="8">
    <source>
        <dbReference type="Proteomes" id="UP001164746"/>
    </source>
</evidence>
<feature type="disulfide bond" evidence="5">
    <location>
        <begin position="191"/>
        <end position="201"/>
    </location>
</feature>
<accession>A0ABY7DI10</accession>
<evidence type="ECO:0000259" key="6">
    <source>
        <dbReference type="PROSITE" id="PS50287"/>
    </source>
</evidence>
<keyword evidence="3 5" id="KW-1015">Disulfide bond</keyword>
<dbReference type="SMART" id="SM00202">
    <property type="entry name" value="SR"/>
    <property type="match status" value="5"/>
</dbReference>
<evidence type="ECO:0000256" key="5">
    <source>
        <dbReference type="PROSITE-ProRule" id="PRU00196"/>
    </source>
</evidence>
<feature type="disulfide bond" evidence="5">
    <location>
        <begin position="284"/>
        <end position="294"/>
    </location>
</feature>
<protein>
    <submittedName>
        <fullName evidence="7">DMBT1-like protein</fullName>
    </submittedName>
</protein>
<dbReference type="Pfam" id="PF00530">
    <property type="entry name" value="SRCR"/>
    <property type="match status" value="5"/>
</dbReference>
<keyword evidence="1" id="KW-0732">Signal</keyword>
<feature type="domain" description="SRCR" evidence="6">
    <location>
        <begin position="120"/>
        <end position="229"/>
    </location>
</feature>
<dbReference type="PANTHER" id="PTHR19331">
    <property type="entry name" value="SCAVENGER RECEPTOR DOMAIN-CONTAINING"/>
    <property type="match status" value="1"/>
</dbReference>
<evidence type="ECO:0000256" key="3">
    <source>
        <dbReference type="ARBA" id="ARBA00023157"/>
    </source>
</evidence>
<comment type="caution">
    <text evidence="5">Lacks conserved residue(s) required for the propagation of feature annotation.</text>
</comment>
<feature type="disulfide bond" evidence="5">
    <location>
        <begin position="87"/>
        <end position="97"/>
    </location>
</feature>
<dbReference type="Gene3D" id="3.10.250.10">
    <property type="entry name" value="SRCR-like domain"/>
    <property type="match status" value="5"/>
</dbReference>
<gene>
    <name evidence="7" type="ORF">MAR_029644</name>
</gene>
<evidence type="ECO:0000256" key="2">
    <source>
        <dbReference type="ARBA" id="ARBA00022737"/>
    </source>
</evidence>
<feature type="disulfide bond" evidence="5">
    <location>
        <begin position="54"/>
        <end position="115"/>
    </location>
</feature>
<keyword evidence="2" id="KW-0677">Repeat</keyword>
<dbReference type="Proteomes" id="UP001164746">
    <property type="component" value="Chromosome 2"/>
</dbReference>
<dbReference type="SUPFAM" id="SSF56487">
    <property type="entry name" value="SRCR-like"/>
    <property type="match status" value="5"/>
</dbReference>
<keyword evidence="8" id="KW-1185">Reference proteome</keyword>
<evidence type="ECO:0000256" key="4">
    <source>
        <dbReference type="ARBA" id="ARBA00023180"/>
    </source>
</evidence>
<feature type="domain" description="SRCR" evidence="6">
    <location>
        <begin position="16"/>
        <end position="116"/>
    </location>
</feature>
<sequence length="537" mass="57420">MSKSLLCSLFPSGTQLRLMDGDTAHSGRVEVNINGKWSTICDSSFDDADARVVCDMLGYHDTGIAKSFKGSHFGQGQGDVVLTSLACRGTEMDILNCSPGWGSSCNHRNDAGVNCDSTGIRLVDGPSNTSGRVEVFHGGQWGTICASSYFDQRDVHVICRMLGVNNPNVFGYPYAFYGEGNGVVMLSQLRCDGSESDIAQCPSSEWTVTGHAQTSSCLNHAYDAGVNCDGETQVRLTDGVSEASGRLEILHNGHWGSVSSSGFDNHDLEVVCRMLGFEHTGLQCNGGEADIGLCAATWWPKTKPGDHKQDVGINCDGVVPIRLANIGSSSTNGSGRVEVLHNGLYGTVCNNNFDRLDLIVVCRMLGFDNIPRSAYWHPAGTDPVAQGLGEIVVSDLTCNGIEYSIGQCGGRWPAYSSCDHSKDVFVNCNGASEALRLVGGTNKYNGRVEIQHAGNWGTICDSSFDRADAVQAVAYHSAHFGAANDTVPLTLTDLHCNGLETNLGQCNPTWAPQYCYHRNDVGVDCCPHCQDGSQIVG</sequence>
<feature type="domain" description="SRCR" evidence="6">
    <location>
        <begin position="234"/>
        <end position="316"/>
    </location>
</feature>
<feature type="domain" description="SRCR" evidence="6">
    <location>
        <begin position="435"/>
        <end position="526"/>
    </location>
</feature>
<dbReference type="PROSITE" id="PS50287">
    <property type="entry name" value="SRCR_2"/>
    <property type="match status" value="5"/>
</dbReference>
<dbReference type="InterPro" id="IPR001190">
    <property type="entry name" value="SRCR"/>
</dbReference>
<dbReference type="EMBL" id="CP111013">
    <property type="protein sequence ID" value="WAQ96954.1"/>
    <property type="molecule type" value="Genomic_DNA"/>
</dbReference>
<feature type="domain" description="SRCR" evidence="6">
    <location>
        <begin position="321"/>
        <end position="429"/>
    </location>
</feature>
<evidence type="ECO:0000256" key="1">
    <source>
        <dbReference type="ARBA" id="ARBA00022729"/>
    </source>
</evidence>
<keyword evidence="4" id="KW-0325">Glycoprotein</keyword>
<dbReference type="InterPro" id="IPR036772">
    <property type="entry name" value="SRCR-like_dom_sf"/>
</dbReference>
<name>A0ABY7DI10_MYAAR</name>
<dbReference type="PANTHER" id="PTHR19331:SF465">
    <property type="entry name" value="EGG PEPTIDE SPERACT RECEPTOR"/>
    <property type="match status" value="1"/>
</dbReference>
<feature type="disulfide bond" evidence="5">
    <location>
        <begin position="496"/>
        <end position="506"/>
    </location>
</feature>
<organism evidence="7 8">
    <name type="scientific">Mya arenaria</name>
    <name type="common">Soft-shell clam</name>
    <dbReference type="NCBI Taxonomy" id="6604"/>
    <lineage>
        <taxon>Eukaryota</taxon>
        <taxon>Metazoa</taxon>
        <taxon>Spiralia</taxon>
        <taxon>Lophotrochozoa</taxon>
        <taxon>Mollusca</taxon>
        <taxon>Bivalvia</taxon>
        <taxon>Autobranchia</taxon>
        <taxon>Heteroconchia</taxon>
        <taxon>Euheterodonta</taxon>
        <taxon>Imparidentia</taxon>
        <taxon>Neoheterodontei</taxon>
        <taxon>Myida</taxon>
        <taxon>Myoidea</taxon>
        <taxon>Myidae</taxon>
        <taxon>Mya</taxon>
    </lineage>
</organism>
<evidence type="ECO:0000313" key="7">
    <source>
        <dbReference type="EMBL" id="WAQ96954.1"/>
    </source>
</evidence>
<proteinExistence type="predicted"/>